<accession>A0A7U3ZG26</accession>
<evidence type="ECO:0000256" key="2">
    <source>
        <dbReference type="ARBA" id="ARBA00022741"/>
    </source>
</evidence>
<dbReference type="InterPro" id="IPR027417">
    <property type="entry name" value="P-loop_NTPase"/>
</dbReference>
<dbReference type="PANTHER" id="PTHR42939">
    <property type="entry name" value="ABC TRANSPORTER ATP-BINDING PROTEIN ALBC-RELATED"/>
    <property type="match status" value="1"/>
</dbReference>
<dbReference type="InterPro" id="IPR051782">
    <property type="entry name" value="ABC_Transporter_VariousFunc"/>
</dbReference>
<dbReference type="Pfam" id="PF00005">
    <property type="entry name" value="ABC_tran"/>
    <property type="match status" value="1"/>
</dbReference>
<dbReference type="RefSeq" id="WP_013925897.1">
    <property type="nucleotide sequence ID" value="NC_015703.1"/>
</dbReference>
<dbReference type="Gene3D" id="3.40.50.300">
    <property type="entry name" value="P-loop containing nucleotide triphosphate hydrolases"/>
    <property type="match status" value="1"/>
</dbReference>
<dbReference type="GO" id="GO:0016887">
    <property type="term" value="F:ATP hydrolysis activity"/>
    <property type="evidence" value="ECO:0007669"/>
    <property type="project" value="InterPro"/>
</dbReference>
<dbReference type="PANTHER" id="PTHR42939:SF1">
    <property type="entry name" value="ABC TRANSPORTER ATP-BINDING PROTEIN ALBC-RELATED"/>
    <property type="match status" value="1"/>
</dbReference>
<protein>
    <submittedName>
        <fullName evidence="5">ABC transporter related protein</fullName>
    </submittedName>
</protein>
<proteinExistence type="predicted"/>
<evidence type="ECO:0000256" key="3">
    <source>
        <dbReference type="ARBA" id="ARBA00022840"/>
    </source>
</evidence>
<dbReference type="Proteomes" id="UP000000493">
    <property type="component" value="Chromosome"/>
</dbReference>
<keyword evidence="1" id="KW-0813">Transport</keyword>
<organism evidence="5 6">
    <name type="scientific">Runella slithyformis (strain ATCC 29530 / DSM 19594 / LMG 11500 / NCIMB 11436 / LSU 4)</name>
    <dbReference type="NCBI Taxonomy" id="761193"/>
    <lineage>
        <taxon>Bacteria</taxon>
        <taxon>Pseudomonadati</taxon>
        <taxon>Bacteroidota</taxon>
        <taxon>Cytophagia</taxon>
        <taxon>Cytophagales</taxon>
        <taxon>Spirosomataceae</taxon>
        <taxon>Runella</taxon>
    </lineage>
</organism>
<dbReference type="CDD" id="cd03230">
    <property type="entry name" value="ABC_DR_subfamily_A"/>
    <property type="match status" value="1"/>
</dbReference>
<evidence type="ECO:0000259" key="4">
    <source>
        <dbReference type="PROSITE" id="PS50893"/>
    </source>
</evidence>
<gene>
    <name evidence="5" type="ordered locus">Runsl_0114</name>
</gene>
<sequence length="250" mass="27697">MIRAENIHKSFGKLHVLRDVSVTLPGGRVVAVIGPNGSGKTTFIKTLLGMVVPDKGDIFVEDQSIANRHDYRSQIGYMPQIGKYPTNLKIKQLFNMMADLRRETAPKALDEYLVAAFGLREMFEKPLGTLSGGTKQKVSAALAFLFNPPILILDEPTAGLDPLSSELLKEKIQQEHQRGKLILITSHVMSDLDELATDVLYLQDGSVQFYKSLEELKEETGEQKLGRAIAQIMSKTVSFNNKNPLVGQQS</sequence>
<keyword evidence="2" id="KW-0547">Nucleotide-binding</keyword>
<dbReference type="InterPro" id="IPR003593">
    <property type="entry name" value="AAA+_ATPase"/>
</dbReference>
<reference evidence="5 6" key="2">
    <citation type="journal article" date="2012" name="Stand. Genomic Sci.">
        <title>Complete genome sequence of the aquatic bacterium Runella slithyformis type strain (LSU 4(T)).</title>
        <authorList>
            <person name="Copeland A."/>
            <person name="Zhang X."/>
            <person name="Misra M."/>
            <person name="Lapidus A."/>
            <person name="Nolan M."/>
            <person name="Lucas S."/>
            <person name="Deshpande S."/>
            <person name="Cheng J.F."/>
            <person name="Tapia R."/>
            <person name="Goodwin L.A."/>
            <person name="Pitluck S."/>
            <person name="Liolios K."/>
            <person name="Pagani I."/>
            <person name="Ivanova N."/>
            <person name="Mikhailova N."/>
            <person name="Pati A."/>
            <person name="Chen A."/>
            <person name="Palaniappan K."/>
            <person name="Land M."/>
            <person name="Hauser L."/>
            <person name="Pan C."/>
            <person name="Jeffries C.D."/>
            <person name="Detter J.C."/>
            <person name="Brambilla E.M."/>
            <person name="Rohde M."/>
            <person name="Djao O.D."/>
            <person name="Goker M."/>
            <person name="Sikorski J."/>
            <person name="Tindall B.J."/>
            <person name="Woyke T."/>
            <person name="Bristow J."/>
            <person name="Eisen J.A."/>
            <person name="Markowitz V."/>
            <person name="Hugenholtz P."/>
            <person name="Kyrpides N.C."/>
            <person name="Klenk H.P."/>
            <person name="Mavromatis K."/>
        </authorList>
    </citation>
    <scope>NUCLEOTIDE SEQUENCE [LARGE SCALE GENOMIC DNA]</scope>
    <source>
        <strain evidence="6">ATCC 29530 / DSM 19594 / LMG 11500 / NCIMB 11436 / LSU 4</strain>
    </source>
</reference>
<keyword evidence="6" id="KW-1185">Reference proteome</keyword>
<dbReference type="SMART" id="SM00382">
    <property type="entry name" value="AAA"/>
    <property type="match status" value="1"/>
</dbReference>
<name>A0A7U3ZG26_RUNSL</name>
<dbReference type="KEGG" id="rsi:Runsl_0114"/>
<keyword evidence="3" id="KW-0067">ATP-binding</keyword>
<feature type="domain" description="ABC transporter" evidence="4">
    <location>
        <begin position="2"/>
        <end position="229"/>
    </location>
</feature>
<evidence type="ECO:0000256" key="1">
    <source>
        <dbReference type="ARBA" id="ARBA00022448"/>
    </source>
</evidence>
<reference evidence="6" key="1">
    <citation type="submission" date="2011-06" db="EMBL/GenBank/DDBJ databases">
        <title>The complete genome of chromosome of Runella slithyformis DSM 19594.</title>
        <authorList>
            <consortium name="US DOE Joint Genome Institute (JGI-PGF)"/>
            <person name="Lucas S."/>
            <person name="Han J."/>
            <person name="Lapidus A."/>
            <person name="Bruce D."/>
            <person name="Goodwin L."/>
            <person name="Pitluck S."/>
            <person name="Peters L."/>
            <person name="Kyrpides N."/>
            <person name="Mavromatis K."/>
            <person name="Ivanova N."/>
            <person name="Ovchinnikova G."/>
            <person name="Zhang X."/>
            <person name="Misra M."/>
            <person name="Detter J.C."/>
            <person name="Tapia R."/>
            <person name="Han C."/>
            <person name="Land M."/>
            <person name="Hauser L."/>
            <person name="Markowitz V."/>
            <person name="Cheng J.-F."/>
            <person name="Hugenholtz P."/>
            <person name="Woyke T."/>
            <person name="Wu D."/>
            <person name="Tindall B."/>
            <person name="Faehrich R."/>
            <person name="Brambilla E."/>
            <person name="Klenk H.-P."/>
            <person name="Eisen J.A."/>
        </authorList>
    </citation>
    <scope>NUCLEOTIDE SEQUENCE [LARGE SCALE GENOMIC DNA]</scope>
    <source>
        <strain evidence="6">ATCC 29530 / DSM 19594 / LMG 11500 / NCIMB 11436 / LSU 4</strain>
    </source>
</reference>
<dbReference type="SUPFAM" id="SSF52540">
    <property type="entry name" value="P-loop containing nucleoside triphosphate hydrolases"/>
    <property type="match status" value="1"/>
</dbReference>
<dbReference type="PROSITE" id="PS50893">
    <property type="entry name" value="ABC_TRANSPORTER_2"/>
    <property type="match status" value="1"/>
</dbReference>
<dbReference type="EMBL" id="CP002859">
    <property type="protein sequence ID" value="AEI46572.1"/>
    <property type="molecule type" value="Genomic_DNA"/>
</dbReference>
<evidence type="ECO:0000313" key="6">
    <source>
        <dbReference type="Proteomes" id="UP000000493"/>
    </source>
</evidence>
<dbReference type="InterPro" id="IPR003439">
    <property type="entry name" value="ABC_transporter-like_ATP-bd"/>
</dbReference>
<dbReference type="AlphaFoldDB" id="A0A7U3ZG26"/>
<dbReference type="GO" id="GO:0005524">
    <property type="term" value="F:ATP binding"/>
    <property type="evidence" value="ECO:0007669"/>
    <property type="project" value="UniProtKB-KW"/>
</dbReference>
<evidence type="ECO:0000313" key="5">
    <source>
        <dbReference type="EMBL" id="AEI46572.1"/>
    </source>
</evidence>